<evidence type="ECO:0000259" key="4">
    <source>
        <dbReference type="Pfam" id="PF11827"/>
    </source>
</evidence>
<dbReference type="Pfam" id="PF25975">
    <property type="entry name" value="CzcB_C"/>
    <property type="match status" value="1"/>
</dbReference>
<dbReference type="Pfam" id="PF25919">
    <property type="entry name" value="BSH_CusB"/>
    <property type="match status" value="1"/>
</dbReference>
<dbReference type="Gene3D" id="2.40.420.20">
    <property type="match status" value="1"/>
</dbReference>
<keyword evidence="2" id="KW-0813">Transport</keyword>
<dbReference type="STRING" id="143223.SAMN05878281_2943"/>
<evidence type="ECO:0000259" key="7">
    <source>
        <dbReference type="Pfam" id="PF25919"/>
    </source>
</evidence>
<feature type="domain" description="CusB-like beta-barrel" evidence="8">
    <location>
        <begin position="251"/>
        <end position="327"/>
    </location>
</feature>
<evidence type="ECO:0000259" key="5">
    <source>
        <dbReference type="Pfam" id="PF19335"/>
    </source>
</evidence>
<dbReference type="InterPro" id="IPR058649">
    <property type="entry name" value="CzcB_C"/>
</dbReference>
<dbReference type="GO" id="GO:0030288">
    <property type="term" value="C:outer membrane-bounded periplasmic space"/>
    <property type="evidence" value="ECO:0007669"/>
    <property type="project" value="TreeGrafter"/>
</dbReference>
<gene>
    <name evidence="10" type="ORF">SAMN05878281_2943</name>
</gene>
<reference evidence="11" key="1">
    <citation type="submission" date="2016-11" db="EMBL/GenBank/DDBJ databases">
        <authorList>
            <person name="Varghese N."/>
            <person name="Submissions S."/>
        </authorList>
    </citation>
    <scope>NUCLEOTIDE SEQUENCE [LARGE SCALE GENOMIC DNA]</scope>
    <source>
        <strain evidence="11">ACAM 48</strain>
    </source>
</reference>
<evidence type="ECO:0000313" key="10">
    <source>
        <dbReference type="EMBL" id="SHM99750.1"/>
    </source>
</evidence>
<evidence type="ECO:0000259" key="8">
    <source>
        <dbReference type="Pfam" id="PF25954"/>
    </source>
</evidence>
<dbReference type="GO" id="GO:0016020">
    <property type="term" value="C:membrane"/>
    <property type="evidence" value="ECO:0007669"/>
    <property type="project" value="InterPro"/>
</dbReference>
<dbReference type="SUPFAM" id="SSF111369">
    <property type="entry name" value="HlyD-like secretion proteins"/>
    <property type="match status" value="1"/>
</dbReference>
<dbReference type="InterPro" id="IPR006143">
    <property type="entry name" value="RND_pump_MFP"/>
</dbReference>
<dbReference type="GO" id="GO:0022857">
    <property type="term" value="F:transmembrane transporter activity"/>
    <property type="evidence" value="ECO:0007669"/>
    <property type="project" value="InterPro"/>
</dbReference>
<keyword evidence="11" id="KW-1185">Reference proteome</keyword>
<dbReference type="InterPro" id="IPR021782">
    <property type="entry name" value="DUF3347"/>
</dbReference>
<dbReference type="GO" id="GO:0046914">
    <property type="term" value="F:transition metal ion binding"/>
    <property type="evidence" value="ECO:0007669"/>
    <property type="project" value="TreeGrafter"/>
</dbReference>
<dbReference type="EMBL" id="LT670848">
    <property type="protein sequence ID" value="SHM99750.1"/>
    <property type="molecule type" value="Genomic_DNA"/>
</dbReference>
<comment type="similarity">
    <text evidence="1">Belongs to the membrane fusion protein (MFP) (TC 8.A.1) family.</text>
</comment>
<protein>
    <submittedName>
        <fullName evidence="10">Membrane fusion protein, Cu(I)/Ag(I) efflux system</fullName>
    </submittedName>
</protein>
<dbReference type="Pfam" id="PF25954">
    <property type="entry name" value="Beta-barrel_RND_2"/>
    <property type="match status" value="1"/>
</dbReference>
<evidence type="ECO:0000313" key="11">
    <source>
        <dbReference type="Proteomes" id="UP000190235"/>
    </source>
</evidence>
<dbReference type="InterPro" id="IPR058790">
    <property type="entry name" value="BSH_CusB"/>
</dbReference>
<dbReference type="Gene3D" id="2.40.30.170">
    <property type="match status" value="1"/>
</dbReference>
<evidence type="ECO:0000256" key="1">
    <source>
        <dbReference type="ARBA" id="ARBA00009477"/>
    </source>
</evidence>
<feature type="domain" description="CzcB-like C-terminal circularly permuted SH3-like" evidence="9">
    <location>
        <begin position="338"/>
        <end position="399"/>
    </location>
</feature>
<dbReference type="InterPro" id="IPR058791">
    <property type="entry name" value="3HB_CusB"/>
</dbReference>
<evidence type="ECO:0000256" key="3">
    <source>
        <dbReference type="SAM" id="Phobius"/>
    </source>
</evidence>
<dbReference type="AlphaFoldDB" id="A0A1M7N813"/>
<proteinExistence type="inferred from homology"/>
<dbReference type="Gene3D" id="6.10.140.730">
    <property type="match status" value="1"/>
</dbReference>
<dbReference type="NCBIfam" id="TIGR01730">
    <property type="entry name" value="RND_mfp"/>
    <property type="match status" value="1"/>
</dbReference>
<organism evidence="10 11">
    <name type="scientific">Salegentibacter salegens</name>
    <dbReference type="NCBI Taxonomy" id="143223"/>
    <lineage>
        <taxon>Bacteria</taxon>
        <taxon>Pseudomonadati</taxon>
        <taxon>Bacteroidota</taxon>
        <taxon>Flavobacteriia</taxon>
        <taxon>Flavobacteriales</taxon>
        <taxon>Flavobacteriaceae</taxon>
        <taxon>Salegentibacter</taxon>
    </lineage>
</organism>
<dbReference type="Pfam" id="PF25869">
    <property type="entry name" value="3HB_CusB"/>
    <property type="match status" value="1"/>
</dbReference>
<dbReference type="Pfam" id="PF11827">
    <property type="entry name" value="DUF3347"/>
    <property type="match status" value="1"/>
</dbReference>
<dbReference type="GO" id="GO:0060003">
    <property type="term" value="P:copper ion export"/>
    <property type="evidence" value="ECO:0007669"/>
    <property type="project" value="TreeGrafter"/>
</dbReference>
<dbReference type="InterPro" id="IPR058792">
    <property type="entry name" value="Beta-barrel_RND_2"/>
</dbReference>
<dbReference type="FunFam" id="2.40.30.170:FF:000010">
    <property type="entry name" value="Efflux RND transporter periplasmic adaptor subunit"/>
    <property type="match status" value="1"/>
</dbReference>
<dbReference type="InterPro" id="IPR045800">
    <property type="entry name" value="HMBD"/>
</dbReference>
<dbReference type="OrthoDB" id="9806939at2"/>
<dbReference type="Pfam" id="PF19335">
    <property type="entry name" value="HMBD"/>
    <property type="match status" value="1"/>
</dbReference>
<feature type="domain" description="CusB-like three alpha-helical bundle" evidence="6">
    <location>
        <begin position="165"/>
        <end position="213"/>
    </location>
</feature>
<feature type="domain" description="Heavy metal binding" evidence="5">
    <location>
        <begin position="50"/>
        <end position="76"/>
    </location>
</feature>
<feature type="transmembrane region" description="Helical" evidence="3">
    <location>
        <begin position="5"/>
        <end position="22"/>
    </location>
</feature>
<evidence type="ECO:0000259" key="9">
    <source>
        <dbReference type="Pfam" id="PF25975"/>
    </source>
</evidence>
<evidence type="ECO:0000256" key="2">
    <source>
        <dbReference type="ARBA" id="ARBA00022448"/>
    </source>
</evidence>
<keyword evidence="3" id="KW-0472">Membrane</keyword>
<sequence>MKKYIIYILILISGLVLGYLFFGTGDVKDGKEETEVADEHDHEGETTQMWTCSMHPQIMQPEPGDCPICGMELIPADANADGLSVDEFKMTNNAMALANIQTITVGDAGAAENTLSLSGKIQVNEEANAVQVAYFAGRIERLNVSFTGENVNRGQLLATIYSPQLVAAQQELLTAAKMKESQPALYNAVRNKLKLWKLSDAQINSIEEAGQVKENFPVFATVSGTVTEKMVQEGDYVEQGQPMFKLANLNSVWAVFDAYENQISGLEEGQKIIVTTNAYPDKELEAIISFIDPVLNTASRTLRLRAVLDNENENLKPGMFVKAKLERNAGQEQESTLSIPKTAVMWTGERSLVYVKTSRDKPVFEMREIELGATLADTYEVLSGLEGGEEIVANGTFTVDAAAQLQGKKSMMNQGKKKEDSAEMQMNLPDSFQKDFTGVLSAYLDLKDAFVNTNVEETKTAASKMLQQTEILKISNLGTMETQHLKKIRSMLEAISVNDNIENQRDHFIVLSENIIAFASNMETFEKPVYIQHCPMVNNNKGADWLSLSEEIRNPYFGEVMMNCGDTQRKL</sequence>
<keyword evidence="3" id="KW-1133">Transmembrane helix</keyword>
<dbReference type="RefSeq" id="WP_079735913.1">
    <property type="nucleotide sequence ID" value="NZ_LT670848.1"/>
</dbReference>
<keyword evidence="3" id="KW-0812">Transmembrane</keyword>
<name>A0A1M7N813_9FLAO</name>
<dbReference type="GO" id="GO:0015679">
    <property type="term" value="P:plasma membrane copper ion transport"/>
    <property type="evidence" value="ECO:0007669"/>
    <property type="project" value="TreeGrafter"/>
</dbReference>
<dbReference type="PANTHER" id="PTHR30097">
    <property type="entry name" value="CATION EFFLUX SYSTEM PROTEIN CUSB"/>
    <property type="match status" value="1"/>
</dbReference>
<dbReference type="PANTHER" id="PTHR30097:SF4">
    <property type="entry name" value="SLR6042 PROTEIN"/>
    <property type="match status" value="1"/>
</dbReference>
<dbReference type="InterPro" id="IPR051909">
    <property type="entry name" value="MFP_Cation_Efflux"/>
</dbReference>
<feature type="domain" description="DUF3347" evidence="4">
    <location>
        <begin position="439"/>
        <end position="525"/>
    </location>
</feature>
<accession>A0A1M7N813</accession>
<dbReference type="Proteomes" id="UP000190235">
    <property type="component" value="Chromosome I"/>
</dbReference>
<feature type="domain" description="CusB-like barrel-sandwich hybrid" evidence="7">
    <location>
        <begin position="134"/>
        <end position="246"/>
    </location>
</feature>
<evidence type="ECO:0000259" key="6">
    <source>
        <dbReference type="Pfam" id="PF25869"/>
    </source>
</evidence>